<comment type="caution">
    <text evidence="1">The sequence shown here is derived from an EMBL/GenBank/DDBJ whole genome shotgun (WGS) entry which is preliminary data.</text>
</comment>
<keyword evidence="2" id="KW-1185">Reference proteome</keyword>
<dbReference type="EMBL" id="JAMKPW020000010">
    <property type="protein sequence ID" value="KAK8214832.1"/>
    <property type="molecule type" value="Genomic_DNA"/>
</dbReference>
<name>A0ACC3SIQ9_9PEZI</name>
<organism evidence="1 2">
    <name type="scientific">Zalaria obscura</name>
    <dbReference type="NCBI Taxonomy" id="2024903"/>
    <lineage>
        <taxon>Eukaryota</taxon>
        <taxon>Fungi</taxon>
        <taxon>Dikarya</taxon>
        <taxon>Ascomycota</taxon>
        <taxon>Pezizomycotina</taxon>
        <taxon>Dothideomycetes</taxon>
        <taxon>Dothideomycetidae</taxon>
        <taxon>Dothideales</taxon>
        <taxon>Zalariaceae</taxon>
        <taxon>Zalaria</taxon>
    </lineage>
</organism>
<proteinExistence type="predicted"/>
<evidence type="ECO:0000313" key="1">
    <source>
        <dbReference type="EMBL" id="KAK8214832.1"/>
    </source>
</evidence>
<reference evidence="1" key="1">
    <citation type="submission" date="2024-02" db="EMBL/GenBank/DDBJ databases">
        <title>Metagenome Assembled Genome of Zalaria obscura JY119.</title>
        <authorList>
            <person name="Vighnesh L."/>
            <person name="Jagadeeshwari U."/>
            <person name="Venkata Ramana C."/>
            <person name="Sasikala C."/>
        </authorList>
    </citation>
    <scope>NUCLEOTIDE SEQUENCE</scope>
    <source>
        <strain evidence="1">JY119</strain>
    </source>
</reference>
<evidence type="ECO:0000313" key="2">
    <source>
        <dbReference type="Proteomes" id="UP001320706"/>
    </source>
</evidence>
<gene>
    <name evidence="1" type="ORF">M8818_002415</name>
</gene>
<protein>
    <submittedName>
        <fullName evidence="1">Uncharacterized protein</fullName>
    </submittedName>
</protein>
<accession>A0ACC3SIQ9</accession>
<dbReference type="Proteomes" id="UP001320706">
    <property type="component" value="Unassembled WGS sequence"/>
</dbReference>
<sequence>MLYTSGPNWIHGSTGNPIQRIAEQTGTQLHAWDETQAVINTDGKSLSPEEAGEYAQILWDDGMISAAFRYSEEQGSSIPSSRSLLDFFREKAEAYFTDLPADEAKRKRETLLNVASMWGAYVGSPIERQSLKFFWLEETIEGENPFVAETYHKILDHVAKPALEKARIEYECKVTGIRYGEKAASGKPTIETADGRSEQFDDVVVTTPLGWLKRNKAAFQPDLPPRLSKAIDSIGYGCLDKVSQGTHLVTTLSPLTKTPGLHNLPDRLLEHHLSQPLYRHHHPTNPPRRLPHHPQRPHQIPPPPPTPHLRRTTPLPRLHALALAHLRVHKPLPLGPTRPQPRRPPRPHRASDNPVLHLRRLLATHRVPRCHHPSRRAGQQTHRLLPALLQPPAALPPLPPRVSADGRPSDGVGERRICRLRELRELPGRAGGRGGGYRSHAGGIAGGGSVVCGGAYESVCGVGDDDGGVVEWGGGWGEHC</sequence>